<dbReference type="PANTHER" id="PTHR46224:SF64">
    <property type="entry name" value="IQ MOTIF AND ANKYRIN REPEAT DOMAIN-CONTAINING PROTEIN 1"/>
    <property type="match status" value="1"/>
</dbReference>
<name>A0ABR4LIJ5_9EURO</name>
<proteinExistence type="predicted"/>
<organism evidence="2 3">
    <name type="scientific">Aspergillus lucknowensis</name>
    <dbReference type="NCBI Taxonomy" id="176173"/>
    <lineage>
        <taxon>Eukaryota</taxon>
        <taxon>Fungi</taxon>
        <taxon>Dikarya</taxon>
        <taxon>Ascomycota</taxon>
        <taxon>Pezizomycotina</taxon>
        <taxon>Eurotiomycetes</taxon>
        <taxon>Eurotiomycetidae</taxon>
        <taxon>Eurotiales</taxon>
        <taxon>Aspergillaceae</taxon>
        <taxon>Aspergillus</taxon>
        <taxon>Aspergillus subgen. Nidulantes</taxon>
    </lineage>
</organism>
<dbReference type="SUPFAM" id="SSF48403">
    <property type="entry name" value="Ankyrin repeat"/>
    <property type="match status" value="1"/>
</dbReference>
<dbReference type="InterPro" id="IPR051616">
    <property type="entry name" value="Cul2-RING_E3_ligase_SR"/>
</dbReference>
<evidence type="ECO:0000313" key="2">
    <source>
        <dbReference type="EMBL" id="KAL2864281.1"/>
    </source>
</evidence>
<reference evidence="2 3" key="1">
    <citation type="submission" date="2024-07" db="EMBL/GenBank/DDBJ databases">
        <title>Section-level genome sequencing and comparative genomics of Aspergillus sections Usti and Cavernicolus.</title>
        <authorList>
            <consortium name="Lawrence Berkeley National Laboratory"/>
            <person name="Nybo J.L."/>
            <person name="Vesth T.C."/>
            <person name="Theobald S."/>
            <person name="Frisvad J.C."/>
            <person name="Larsen T.O."/>
            <person name="Kjaerboelling I."/>
            <person name="Rothschild-Mancinelli K."/>
            <person name="Lyhne E.K."/>
            <person name="Kogle M.E."/>
            <person name="Barry K."/>
            <person name="Clum A."/>
            <person name="Na H."/>
            <person name="Ledsgaard L."/>
            <person name="Lin J."/>
            <person name="Lipzen A."/>
            <person name="Kuo A."/>
            <person name="Riley R."/>
            <person name="Mondo S."/>
            <person name="Labutti K."/>
            <person name="Haridas S."/>
            <person name="Pangalinan J."/>
            <person name="Salamov A.A."/>
            <person name="Simmons B.A."/>
            <person name="Magnuson J.K."/>
            <person name="Chen J."/>
            <person name="Drula E."/>
            <person name="Henrissat B."/>
            <person name="Wiebenga A."/>
            <person name="Lubbers R.J."/>
            <person name="Gomes A.C."/>
            <person name="Macurrencykelacurrency M.R."/>
            <person name="Stajich J."/>
            <person name="Grigoriev I.V."/>
            <person name="Mortensen U.H."/>
            <person name="De Vries R.P."/>
            <person name="Baker S.E."/>
            <person name="Andersen M.R."/>
        </authorList>
    </citation>
    <scope>NUCLEOTIDE SEQUENCE [LARGE SCALE GENOMIC DNA]</scope>
    <source>
        <strain evidence="2 3">CBS 449.75</strain>
    </source>
</reference>
<gene>
    <name evidence="2" type="ORF">BJX67DRAFT_361698</name>
</gene>
<keyword evidence="1" id="KW-0040">ANK repeat</keyword>
<dbReference type="Gene3D" id="1.25.40.20">
    <property type="entry name" value="Ankyrin repeat-containing domain"/>
    <property type="match status" value="2"/>
</dbReference>
<protein>
    <submittedName>
        <fullName evidence="2">Ankyrin repeat-containing domain protein</fullName>
    </submittedName>
</protein>
<dbReference type="Pfam" id="PF00023">
    <property type="entry name" value="Ank"/>
    <property type="match status" value="1"/>
</dbReference>
<dbReference type="PROSITE" id="PS50088">
    <property type="entry name" value="ANK_REPEAT"/>
    <property type="match status" value="1"/>
</dbReference>
<evidence type="ECO:0000313" key="3">
    <source>
        <dbReference type="Proteomes" id="UP001610432"/>
    </source>
</evidence>
<dbReference type="Proteomes" id="UP001610432">
    <property type="component" value="Unassembled WGS sequence"/>
</dbReference>
<dbReference type="GeneID" id="98144980"/>
<dbReference type="Pfam" id="PF12796">
    <property type="entry name" value="Ank_2"/>
    <property type="match status" value="1"/>
</dbReference>
<evidence type="ECO:0000256" key="1">
    <source>
        <dbReference type="PROSITE-ProRule" id="PRU00023"/>
    </source>
</evidence>
<dbReference type="RefSeq" id="XP_070883260.1">
    <property type="nucleotide sequence ID" value="XM_071029908.1"/>
</dbReference>
<dbReference type="SMART" id="SM00248">
    <property type="entry name" value="ANK"/>
    <property type="match status" value="4"/>
</dbReference>
<accession>A0ABR4LIJ5</accession>
<dbReference type="InterPro" id="IPR002110">
    <property type="entry name" value="Ankyrin_rpt"/>
</dbReference>
<dbReference type="InterPro" id="IPR036770">
    <property type="entry name" value="Ankyrin_rpt-contain_sf"/>
</dbReference>
<sequence length="433" mass="48270">MESGSSSVSVRGALTPLLELPVELLLMIVAQLDSQGDTNALSQTNKRLYHLLGPILYQNNVKYYNGDGIFHASHAGAVRAVQQFIATGFNVRYPCDYESFKKTCRTPEQRDDYRLAHPILNASNSGHVEVVKYLLDEGSDPRFKDERGDTPLAHAARRGCLPIVKLILSTDVYTATDRCQPDDIQRAMQNAARGAQTEVVEFLLSYLQHDDRYKEHYSSIINESLPSAAASGHIPTASLLLQHGASVNYPNPPPEAYESLRNRPPPRVEAALGTAAVCDYPDMVQFLLEQGADANRDIEFNDTSSAFGLATNLRHEAVVKELLDWPGIEIPGELWGVAFRDTIMNGRTGMGKLLWTKYKDIWGKRPDRGLMYGFGLTLLQMARRYGRDELVDVFKDDDFYAEGVAKGQLWPGEILPLAEPYPEFESESDGLEE</sequence>
<comment type="caution">
    <text evidence="2">The sequence shown here is derived from an EMBL/GenBank/DDBJ whole genome shotgun (WGS) entry which is preliminary data.</text>
</comment>
<feature type="repeat" description="ANK" evidence="1">
    <location>
        <begin position="118"/>
        <end position="146"/>
    </location>
</feature>
<dbReference type="EMBL" id="JBFXLQ010000042">
    <property type="protein sequence ID" value="KAL2864281.1"/>
    <property type="molecule type" value="Genomic_DNA"/>
</dbReference>
<keyword evidence="3" id="KW-1185">Reference proteome</keyword>
<dbReference type="PANTHER" id="PTHR46224">
    <property type="entry name" value="ANKYRIN REPEAT FAMILY PROTEIN"/>
    <property type="match status" value="1"/>
</dbReference>